<organism evidence="2 3">
    <name type="scientific">Coralloluteibacterium thermophilum</name>
    <dbReference type="NCBI Taxonomy" id="2707049"/>
    <lineage>
        <taxon>Bacteria</taxon>
        <taxon>Pseudomonadati</taxon>
        <taxon>Pseudomonadota</taxon>
        <taxon>Gammaproteobacteria</taxon>
        <taxon>Lysobacterales</taxon>
        <taxon>Lysobacteraceae</taxon>
        <taxon>Coralloluteibacterium</taxon>
    </lineage>
</organism>
<dbReference type="Pfam" id="PF20388">
    <property type="entry name" value="DUF6683"/>
    <property type="match status" value="1"/>
</dbReference>
<sequence>MPRPNEDTTMRVPPERFPPGFRRPTFAALALLAGLATAGDDPATPAGAGMQEAATPPATRASTPATIGDGAARDALRAAIGRALSAPAPDTAPADPRLAFRRDPEISREVQRRMLEAGARTPGTRRGMEGLFASGALLREYDALLSRFGYSPQNLADVIAAYLVVSWEIVNERDSNDEPAGQRAVRAQLVAPLAADPAILAMSDAEKQAYAEQLAYMTMILGAGYQDVRRRGQRRQLADMQTAVRGNVLATGVDLERMALTPQGLLPR</sequence>
<name>A0ABV9NTM6_9GAMM</name>
<dbReference type="Proteomes" id="UP001595892">
    <property type="component" value="Unassembled WGS sequence"/>
</dbReference>
<proteinExistence type="predicted"/>
<dbReference type="InterPro" id="IPR046505">
    <property type="entry name" value="DUF6683"/>
</dbReference>
<keyword evidence="3" id="KW-1185">Reference proteome</keyword>
<gene>
    <name evidence="2" type="ORF">ACFO3Q_17055</name>
</gene>
<evidence type="ECO:0000313" key="2">
    <source>
        <dbReference type="EMBL" id="MFC4729873.1"/>
    </source>
</evidence>
<accession>A0ABV9NTM6</accession>
<comment type="caution">
    <text evidence="2">The sequence shown here is derived from an EMBL/GenBank/DDBJ whole genome shotgun (WGS) entry which is preliminary data.</text>
</comment>
<evidence type="ECO:0000313" key="3">
    <source>
        <dbReference type="Proteomes" id="UP001595892"/>
    </source>
</evidence>
<dbReference type="EMBL" id="JBHSGG010000070">
    <property type="protein sequence ID" value="MFC4729873.1"/>
    <property type="molecule type" value="Genomic_DNA"/>
</dbReference>
<feature type="region of interest" description="Disordered" evidence="1">
    <location>
        <begin position="1"/>
        <end position="22"/>
    </location>
</feature>
<evidence type="ECO:0000256" key="1">
    <source>
        <dbReference type="SAM" id="MobiDB-lite"/>
    </source>
</evidence>
<feature type="region of interest" description="Disordered" evidence="1">
    <location>
        <begin position="38"/>
        <end position="67"/>
    </location>
</feature>
<dbReference type="RefSeq" id="WP_377006123.1">
    <property type="nucleotide sequence ID" value="NZ_JBHSGG010000070.1"/>
</dbReference>
<reference evidence="3" key="1">
    <citation type="journal article" date="2019" name="Int. J. Syst. Evol. Microbiol.">
        <title>The Global Catalogue of Microorganisms (GCM) 10K type strain sequencing project: providing services to taxonomists for standard genome sequencing and annotation.</title>
        <authorList>
            <consortium name="The Broad Institute Genomics Platform"/>
            <consortium name="The Broad Institute Genome Sequencing Center for Infectious Disease"/>
            <person name="Wu L."/>
            <person name="Ma J."/>
        </authorList>
    </citation>
    <scope>NUCLEOTIDE SEQUENCE [LARGE SCALE GENOMIC DNA]</scope>
    <source>
        <strain evidence="3">CGMCC 1.13574</strain>
    </source>
</reference>
<protein>
    <submittedName>
        <fullName evidence="2">DUF6683 family protein</fullName>
    </submittedName>
</protein>